<comment type="caution">
    <text evidence="2">The sequence shown here is derived from an EMBL/GenBank/DDBJ whole genome shotgun (WGS) entry which is preliminary data.</text>
</comment>
<feature type="region of interest" description="Disordered" evidence="1">
    <location>
        <begin position="1"/>
        <end position="48"/>
    </location>
</feature>
<sequence>MLGELVHQAVKRGRDREKENARSDRSPKKGSEPSKGRKGITITPSLNAPRTSSIKCVSALAKAI</sequence>
<dbReference type="Proteomes" id="UP000257109">
    <property type="component" value="Unassembled WGS sequence"/>
</dbReference>
<keyword evidence="3" id="KW-1185">Reference proteome</keyword>
<gene>
    <name evidence="2" type="ORF">CR513_56884</name>
</gene>
<dbReference type="EMBL" id="QJKJ01014330">
    <property type="protein sequence ID" value="RDX64551.1"/>
    <property type="molecule type" value="Genomic_DNA"/>
</dbReference>
<protein>
    <submittedName>
        <fullName evidence="2">Uncharacterized protein</fullName>
    </submittedName>
</protein>
<accession>A0A371EET9</accession>
<name>A0A371EET9_MUCPR</name>
<organism evidence="2 3">
    <name type="scientific">Mucuna pruriens</name>
    <name type="common">Velvet bean</name>
    <name type="synonym">Dolichos pruriens</name>
    <dbReference type="NCBI Taxonomy" id="157652"/>
    <lineage>
        <taxon>Eukaryota</taxon>
        <taxon>Viridiplantae</taxon>
        <taxon>Streptophyta</taxon>
        <taxon>Embryophyta</taxon>
        <taxon>Tracheophyta</taxon>
        <taxon>Spermatophyta</taxon>
        <taxon>Magnoliopsida</taxon>
        <taxon>eudicotyledons</taxon>
        <taxon>Gunneridae</taxon>
        <taxon>Pentapetalae</taxon>
        <taxon>rosids</taxon>
        <taxon>fabids</taxon>
        <taxon>Fabales</taxon>
        <taxon>Fabaceae</taxon>
        <taxon>Papilionoideae</taxon>
        <taxon>50 kb inversion clade</taxon>
        <taxon>NPAAA clade</taxon>
        <taxon>indigoferoid/millettioid clade</taxon>
        <taxon>Phaseoleae</taxon>
        <taxon>Mucuna</taxon>
    </lineage>
</organism>
<feature type="non-terminal residue" evidence="2">
    <location>
        <position position="1"/>
    </location>
</feature>
<dbReference type="AlphaFoldDB" id="A0A371EET9"/>
<proteinExistence type="predicted"/>
<reference evidence="2" key="1">
    <citation type="submission" date="2018-05" db="EMBL/GenBank/DDBJ databases">
        <title>Draft genome of Mucuna pruriens seed.</title>
        <authorList>
            <person name="Nnadi N.E."/>
            <person name="Vos R."/>
            <person name="Hasami M.H."/>
            <person name="Devisetty U.K."/>
            <person name="Aguiy J.C."/>
        </authorList>
    </citation>
    <scope>NUCLEOTIDE SEQUENCE [LARGE SCALE GENOMIC DNA]</scope>
    <source>
        <strain evidence="2">JCA_2017</strain>
    </source>
</reference>
<evidence type="ECO:0000313" key="2">
    <source>
        <dbReference type="EMBL" id="RDX64551.1"/>
    </source>
</evidence>
<evidence type="ECO:0000313" key="3">
    <source>
        <dbReference type="Proteomes" id="UP000257109"/>
    </source>
</evidence>
<feature type="compositionally biased region" description="Basic and acidic residues" evidence="1">
    <location>
        <begin position="12"/>
        <end position="35"/>
    </location>
</feature>
<evidence type="ECO:0000256" key="1">
    <source>
        <dbReference type="SAM" id="MobiDB-lite"/>
    </source>
</evidence>